<protein>
    <submittedName>
        <fullName evidence="1">Uncharacterized protein</fullName>
    </submittedName>
</protein>
<dbReference type="STRING" id="150248.SAMN05216169_105811"/>
<accession>A0A1I0TYP8</accession>
<keyword evidence="2" id="KW-1185">Reference proteome</keyword>
<reference evidence="2" key="1">
    <citation type="submission" date="2016-10" db="EMBL/GenBank/DDBJ databases">
        <authorList>
            <person name="Varghese N."/>
            <person name="Submissions S."/>
        </authorList>
    </citation>
    <scope>NUCLEOTIDE SEQUENCE [LARGE SCALE GENOMIC DNA]</scope>
    <source>
        <strain evidence="2">K1</strain>
    </source>
</reference>
<organism evidence="1 2">
    <name type="scientific">Anoxybacillus pushchinoensis</name>
    <dbReference type="NCBI Taxonomy" id="150248"/>
    <lineage>
        <taxon>Bacteria</taxon>
        <taxon>Bacillati</taxon>
        <taxon>Bacillota</taxon>
        <taxon>Bacilli</taxon>
        <taxon>Bacillales</taxon>
        <taxon>Anoxybacillaceae</taxon>
        <taxon>Anoxybacillus</taxon>
    </lineage>
</organism>
<dbReference type="EMBL" id="FOJQ01000058">
    <property type="protein sequence ID" value="SFA56894.1"/>
    <property type="molecule type" value="Genomic_DNA"/>
</dbReference>
<name>A0A1I0TYP8_9BACL</name>
<proteinExistence type="predicted"/>
<dbReference type="AlphaFoldDB" id="A0A1I0TYP8"/>
<dbReference type="Proteomes" id="UP000198979">
    <property type="component" value="Unassembled WGS sequence"/>
</dbReference>
<sequence length="60" mass="6635">MGIHAVEMKEEALILMLTCMDDDGDDIPPASPAEKLIEQLPKGASLVNFVVDTDKFREMD</sequence>
<evidence type="ECO:0000313" key="2">
    <source>
        <dbReference type="Proteomes" id="UP000198979"/>
    </source>
</evidence>
<gene>
    <name evidence="1" type="ORF">SAMN05216169_105811</name>
</gene>
<evidence type="ECO:0000313" key="1">
    <source>
        <dbReference type="EMBL" id="SFA56894.1"/>
    </source>
</evidence>